<dbReference type="PANTHER" id="PTHR43619">
    <property type="entry name" value="S-ADENOSYL-L-METHIONINE-DEPENDENT METHYLTRANSFERASE YKTD-RELATED"/>
    <property type="match status" value="1"/>
</dbReference>
<evidence type="ECO:0000256" key="1">
    <source>
        <dbReference type="ARBA" id="ARBA00008138"/>
    </source>
</evidence>
<reference evidence="5 6" key="1">
    <citation type="submission" date="2018-04" db="EMBL/GenBank/DDBJ databases">
        <title>Chitinophaga fuyangensis sp. nov., isolated from soil in a chemical factory.</title>
        <authorList>
            <person name="Chen K."/>
        </authorList>
    </citation>
    <scope>NUCLEOTIDE SEQUENCE [LARGE SCALE GENOMIC DNA]</scope>
    <source>
        <strain evidence="5 6">LY-1</strain>
    </source>
</reference>
<dbReference type="InterPro" id="IPR007213">
    <property type="entry name" value="Ppm1/Ppm2/Tcmp"/>
</dbReference>
<dbReference type="RefSeq" id="WP_108686187.1">
    <property type="nucleotide sequence ID" value="NZ_QCYK01000001.1"/>
</dbReference>
<comment type="caution">
    <text evidence="5">The sequence shown here is derived from an EMBL/GenBank/DDBJ whole genome shotgun (WGS) entry which is preliminary data.</text>
</comment>
<evidence type="ECO:0000256" key="4">
    <source>
        <dbReference type="RuleBase" id="RU362030"/>
    </source>
</evidence>
<dbReference type="EMBL" id="QCYK01000001">
    <property type="protein sequence ID" value="PUZ29550.1"/>
    <property type="molecule type" value="Genomic_DNA"/>
</dbReference>
<dbReference type="Gene3D" id="3.40.50.150">
    <property type="entry name" value="Vaccinia Virus protein VP39"/>
    <property type="match status" value="1"/>
</dbReference>
<dbReference type="GO" id="GO:0032259">
    <property type="term" value="P:methylation"/>
    <property type="evidence" value="ECO:0007669"/>
    <property type="project" value="UniProtKB-KW"/>
</dbReference>
<dbReference type="SUPFAM" id="SSF53335">
    <property type="entry name" value="S-adenosyl-L-methionine-dependent methyltransferases"/>
    <property type="match status" value="1"/>
</dbReference>
<protein>
    <recommendedName>
        <fullName evidence="4">S-adenosyl-L-methionine-dependent methyltransferase</fullName>
        <ecNumber evidence="4">2.1.1.-</ecNumber>
    </recommendedName>
</protein>
<dbReference type="NCBIfam" id="TIGR00027">
    <property type="entry name" value="mthyl_TIGR00027"/>
    <property type="match status" value="1"/>
</dbReference>
<comment type="function">
    <text evidence="4">Exhibits S-adenosyl-L-methionine-dependent methyltransferase activity.</text>
</comment>
<proteinExistence type="inferred from homology"/>
<dbReference type="InterPro" id="IPR011610">
    <property type="entry name" value="SAM_mthyl_Trfase_ML2640-like"/>
</dbReference>
<keyword evidence="4" id="KW-0949">S-adenosyl-L-methionine</keyword>
<gene>
    <name evidence="5" type="ORF">DCC81_08910</name>
</gene>
<comment type="similarity">
    <text evidence="1 4">Belongs to the UPF0677 family.</text>
</comment>
<accession>A0A2T7BPI1</accession>
<dbReference type="AlphaFoldDB" id="A0A2T7BPI1"/>
<keyword evidence="2 4" id="KW-0489">Methyltransferase</keyword>
<keyword evidence="6" id="KW-1185">Reference proteome</keyword>
<dbReference type="OrthoDB" id="9806164at2"/>
<organism evidence="5 6">
    <name type="scientific">Chitinophaga parva</name>
    <dbReference type="NCBI Taxonomy" id="2169414"/>
    <lineage>
        <taxon>Bacteria</taxon>
        <taxon>Pseudomonadati</taxon>
        <taxon>Bacteroidota</taxon>
        <taxon>Chitinophagia</taxon>
        <taxon>Chitinophagales</taxon>
        <taxon>Chitinophagaceae</taxon>
        <taxon>Chitinophaga</taxon>
    </lineage>
</organism>
<dbReference type="EC" id="2.1.1.-" evidence="4"/>
<evidence type="ECO:0000256" key="3">
    <source>
        <dbReference type="ARBA" id="ARBA00022679"/>
    </source>
</evidence>
<dbReference type="Proteomes" id="UP000244450">
    <property type="component" value="Unassembled WGS sequence"/>
</dbReference>
<dbReference type="GO" id="GO:0008168">
    <property type="term" value="F:methyltransferase activity"/>
    <property type="evidence" value="ECO:0007669"/>
    <property type="project" value="UniProtKB-UniRule"/>
</dbReference>
<keyword evidence="3" id="KW-0808">Transferase</keyword>
<evidence type="ECO:0000256" key="2">
    <source>
        <dbReference type="ARBA" id="ARBA00022603"/>
    </source>
</evidence>
<name>A0A2T7BPI1_9BACT</name>
<sequence length="301" mass="34439">MALVKASKTAAYMALFRAIESAQGPGRRLFNDPFAPCFLDGWLKLGSHFARHAWSRRLVQWYIETRWPGALTANVARTRFIDDTIAEAAKSGINQVILLGAGYDCRAHRLLMPTVQFVEVDHPETQQFKQLQLARFYEQDSRMPLKPVDYVAADFNQERLAAIAPALLQRAHYKTLFVLEAVTNYITDAAVDDVLHYIQGFPPGTRVVFTYVDKRVITKENNGMFIGTRKLFRKLARDQEEWTFGILPGEFETYLEDRNFHLLYDGGADDYRYAYFGKQKAAAMKGFEYSRIAVAELMPGR</sequence>
<dbReference type="PANTHER" id="PTHR43619:SF2">
    <property type="entry name" value="S-ADENOSYL-L-METHIONINE-DEPENDENT METHYLTRANSFERASES SUPERFAMILY PROTEIN"/>
    <property type="match status" value="1"/>
</dbReference>
<evidence type="ECO:0000313" key="6">
    <source>
        <dbReference type="Proteomes" id="UP000244450"/>
    </source>
</evidence>
<dbReference type="InterPro" id="IPR029063">
    <property type="entry name" value="SAM-dependent_MTases_sf"/>
</dbReference>
<dbReference type="Pfam" id="PF04072">
    <property type="entry name" value="LCM"/>
    <property type="match status" value="1"/>
</dbReference>
<evidence type="ECO:0000313" key="5">
    <source>
        <dbReference type="EMBL" id="PUZ29550.1"/>
    </source>
</evidence>